<accession>A0A8E2DLZ9</accession>
<dbReference type="EMBL" id="KV722486">
    <property type="protein sequence ID" value="OCH87403.1"/>
    <property type="molecule type" value="Genomic_DNA"/>
</dbReference>
<dbReference type="Proteomes" id="UP000250043">
    <property type="component" value="Unassembled WGS sequence"/>
</dbReference>
<gene>
    <name evidence="1" type="ORF">OBBRIDRAFT_796228</name>
</gene>
<evidence type="ECO:0008006" key="3">
    <source>
        <dbReference type="Google" id="ProtNLM"/>
    </source>
</evidence>
<dbReference type="OrthoDB" id="3256525at2759"/>
<dbReference type="InterPro" id="IPR032675">
    <property type="entry name" value="LRR_dom_sf"/>
</dbReference>
<dbReference type="Gene3D" id="3.80.10.10">
    <property type="entry name" value="Ribonuclease Inhibitor"/>
    <property type="match status" value="1"/>
</dbReference>
<dbReference type="AlphaFoldDB" id="A0A8E2DLZ9"/>
<dbReference type="SUPFAM" id="SSF52047">
    <property type="entry name" value="RNI-like"/>
    <property type="match status" value="1"/>
</dbReference>
<name>A0A8E2DLZ9_9APHY</name>
<organism evidence="1 2">
    <name type="scientific">Obba rivulosa</name>
    <dbReference type="NCBI Taxonomy" id="1052685"/>
    <lineage>
        <taxon>Eukaryota</taxon>
        <taxon>Fungi</taxon>
        <taxon>Dikarya</taxon>
        <taxon>Basidiomycota</taxon>
        <taxon>Agaricomycotina</taxon>
        <taxon>Agaricomycetes</taxon>
        <taxon>Polyporales</taxon>
        <taxon>Gelatoporiaceae</taxon>
        <taxon>Obba</taxon>
    </lineage>
</organism>
<dbReference type="PANTHER" id="PTHR38926">
    <property type="entry name" value="F-BOX DOMAIN CONTAINING PROTEIN, EXPRESSED"/>
    <property type="match status" value="1"/>
</dbReference>
<evidence type="ECO:0000313" key="2">
    <source>
        <dbReference type="Proteomes" id="UP000250043"/>
    </source>
</evidence>
<dbReference type="PANTHER" id="PTHR38926:SF5">
    <property type="entry name" value="F-BOX AND LEUCINE-RICH REPEAT PROTEIN 6"/>
    <property type="match status" value="1"/>
</dbReference>
<sequence>MSAAALPVELWLEIFRWGTLSSLTIRLNATSYHPFETTTLTTDDTLRTKLSLVLVCRQWRRLALEFLYEDIWLREMGSLAEQLLQGREGEGVPGYGRWVRRAYLPYANTITDAPRMPPIVEMLHSCQNLQVLTRPGPYHFPRRDDILRFDFPAGDCPSLTSLKRLDWWHHNEAARSGGINFLPDILRAAPNLQYLSLGGEIWLNFLRVAELALPCLTTLRIRRMNILFIQQICRWSMPNLRHIIIDTFVDVAMLEPFWEEFGEQIQTVELGNNLKYYVSDALASILSGCPRLEELYYYIHFTAKPLSLRDKQICLHTVGLHAQTNSAFHPIDSPLYWDHIQEHFAILSQPYFPKLMTISLYGDWTPVFSHHRYHALVQPLLDRGCTVDVRS</sequence>
<evidence type="ECO:0000313" key="1">
    <source>
        <dbReference type="EMBL" id="OCH87403.1"/>
    </source>
</evidence>
<protein>
    <recommendedName>
        <fullName evidence="3">F-box domain-containing protein</fullName>
    </recommendedName>
</protein>
<keyword evidence="2" id="KW-1185">Reference proteome</keyword>
<reference evidence="1 2" key="1">
    <citation type="submission" date="2016-07" db="EMBL/GenBank/DDBJ databases">
        <title>Draft genome of the white-rot fungus Obba rivulosa 3A-2.</title>
        <authorList>
            <consortium name="DOE Joint Genome Institute"/>
            <person name="Miettinen O."/>
            <person name="Riley R."/>
            <person name="Acob R."/>
            <person name="Barry K."/>
            <person name="Cullen D."/>
            <person name="De Vries R."/>
            <person name="Hainaut M."/>
            <person name="Hatakka A."/>
            <person name="Henrissat B."/>
            <person name="Hilden K."/>
            <person name="Kuo R."/>
            <person name="Labutti K."/>
            <person name="Lipzen A."/>
            <person name="Makela M.R."/>
            <person name="Sandor L."/>
            <person name="Spatafora J.W."/>
            <person name="Grigoriev I.V."/>
            <person name="Hibbett D.S."/>
        </authorList>
    </citation>
    <scope>NUCLEOTIDE SEQUENCE [LARGE SCALE GENOMIC DNA]</scope>
    <source>
        <strain evidence="1 2">3A-2</strain>
    </source>
</reference>
<proteinExistence type="predicted"/>